<protein>
    <submittedName>
        <fullName evidence="8">Phage-shock protein</fullName>
    </submittedName>
</protein>
<keyword evidence="5 6" id="KW-0472">Membrane</keyword>
<evidence type="ECO:0000313" key="8">
    <source>
        <dbReference type="EMBL" id="GEN97425.1"/>
    </source>
</evidence>
<keyword evidence="3 6" id="KW-0812">Transmembrane</keyword>
<accession>A0A512ACJ5</accession>
<evidence type="ECO:0000313" key="9">
    <source>
        <dbReference type="Proteomes" id="UP000321868"/>
    </source>
</evidence>
<comment type="subcellular location">
    <subcellularLocation>
        <location evidence="1">Cell membrane</location>
        <topology evidence="1">Single-pass membrane protein</topology>
    </subcellularLocation>
</comment>
<keyword evidence="2" id="KW-1003">Cell membrane</keyword>
<name>A0A512ACJ5_STRCR</name>
<dbReference type="GO" id="GO:0005886">
    <property type="term" value="C:plasma membrane"/>
    <property type="evidence" value="ECO:0007669"/>
    <property type="project" value="UniProtKB-SubCell"/>
</dbReference>
<organism evidence="8 9">
    <name type="scientific">Streptococcus cristatus</name>
    <dbReference type="NCBI Taxonomy" id="45634"/>
    <lineage>
        <taxon>Bacteria</taxon>
        <taxon>Bacillati</taxon>
        <taxon>Bacillota</taxon>
        <taxon>Bacilli</taxon>
        <taxon>Lactobacillales</taxon>
        <taxon>Streptococcaceae</taxon>
        <taxon>Streptococcus</taxon>
    </lineage>
</organism>
<sequence>MNEKLITAESALGLIFLPFRYDKMKERMRVEVVTMKTKFYKLRRNRVISGVLSGLADKFNFDLGLLRFLFIIFTVFNFGLGILIYILLAVVMPYKEDVEAEMYGTGPRKMKDAEPINDNDGWFW</sequence>
<dbReference type="AlphaFoldDB" id="A0A512ACJ5"/>
<dbReference type="EMBL" id="BJYQ01000079">
    <property type="protein sequence ID" value="GEN97425.1"/>
    <property type="molecule type" value="Genomic_DNA"/>
</dbReference>
<proteinExistence type="predicted"/>
<gene>
    <name evidence="8" type="ORF">SOL01_12990</name>
</gene>
<dbReference type="Proteomes" id="UP000321868">
    <property type="component" value="Unassembled WGS sequence"/>
</dbReference>
<evidence type="ECO:0000259" key="7">
    <source>
        <dbReference type="Pfam" id="PF04024"/>
    </source>
</evidence>
<comment type="caution">
    <text evidence="8">The sequence shown here is derived from an EMBL/GenBank/DDBJ whole genome shotgun (WGS) entry which is preliminary data.</text>
</comment>
<feature type="domain" description="Phage shock protein PspC N-terminal" evidence="7">
    <location>
        <begin position="38"/>
        <end position="94"/>
    </location>
</feature>
<dbReference type="InterPro" id="IPR007168">
    <property type="entry name" value="Phageshock_PspC_N"/>
</dbReference>
<dbReference type="PANTHER" id="PTHR33885:SF3">
    <property type="entry name" value="PHAGE SHOCK PROTEIN C"/>
    <property type="match status" value="1"/>
</dbReference>
<evidence type="ECO:0000256" key="1">
    <source>
        <dbReference type="ARBA" id="ARBA00004162"/>
    </source>
</evidence>
<evidence type="ECO:0000256" key="6">
    <source>
        <dbReference type="SAM" id="Phobius"/>
    </source>
</evidence>
<reference evidence="8 9" key="1">
    <citation type="submission" date="2019-07" db="EMBL/GenBank/DDBJ databases">
        <title>Whole genome shotgun sequence of Streptococcus oligofermentans NBRC 106105.</title>
        <authorList>
            <person name="Hosoyama A."/>
            <person name="Uohara A."/>
            <person name="Ohji S."/>
            <person name="Ichikawa N."/>
        </authorList>
    </citation>
    <scope>NUCLEOTIDE SEQUENCE [LARGE SCALE GENOMIC DNA]</scope>
    <source>
        <strain evidence="8 9">NBRC 106105</strain>
    </source>
</reference>
<evidence type="ECO:0000256" key="4">
    <source>
        <dbReference type="ARBA" id="ARBA00022989"/>
    </source>
</evidence>
<evidence type="ECO:0000256" key="3">
    <source>
        <dbReference type="ARBA" id="ARBA00022692"/>
    </source>
</evidence>
<evidence type="ECO:0000256" key="5">
    <source>
        <dbReference type="ARBA" id="ARBA00023136"/>
    </source>
</evidence>
<dbReference type="Pfam" id="PF04024">
    <property type="entry name" value="PspC"/>
    <property type="match status" value="1"/>
</dbReference>
<feature type="transmembrane region" description="Helical" evidence="6">
    <location>
        <begin position="68"/>
        <end position="92"/>
    </location>
</feature>
<evidence type="ECO:0000256" key="2">
    <source>
        <dbReference type="ARBA" id="ARBA00022475"/>
    </source>
</evidence>
<dbReference type="InterPro" id="IPR052027">
    <property type="entry name" value="PspC"/>
</dbReference>
<dbReference type="PANTHER" id="PTHR33885">
    <property type="entry name" value="PHAGE SHOCK PROTEIN C"/>
    <property type="match status" value="1"/>
</dbReference>
<keyword evidence="4 6" id="KW-1133">Transmembrane helix</keyword>